<feature type="domain" description="FAD/NAD(P)-binding" evidence="10">
    <location>
        <begin position="4"/>
        <end position="319"/>
    </location>
</feature>
<evidence type="ECO:0000259" key="10">
    <source>
        <dbReference type="Pfam" id="PF07992"/>
    </source>
</evidence>
<dbReference type="PIRSF" id="PIRSF000350">
    <property type="entry name" value="Mercury_reductase_MerA"/>
    <property type="match status" value="1"/>
</dbReference>
<name>A0A381T0K3_9ZZZZ</name>
<reference evidence="11" key="1">
    <citation type="submission" date="2018-05" db="EMBL/GenBank/DDBJ databases">
        <authorList>
            <person name="Lanie J.A."/>
            <person name="Ng W.-L."/>
            <person name="Kazmierczak K.M."/>
            <person name="Andrzejewski T.M."/>
            <person name="Davidsen T.M."/>
            <person name="Wayne K.J."/>
            <person name="Tettelin H."/>
            <person name="Glass J.I."/>
            <person name="Rusch D."/>
            <person name="Podicherti R."/>
            <person name="Tsui H.-C.T."/>
            <person name="Winkler M.E."/>
        </authorList>
    </citation>
    <scope>NUCLEOTIDE SEQUENCE</scope>
</reference>
<feature type="domain" description="Pyridine nucleotide-disulphide oxidoreductase dimerisation" evidence="9">
    <location>
        <begin position="342"/>
        <end position="445"/>
    </location>
</feature>
<keyword evidence="6" id="KW-0560">Oxidoreductase</keyword>
<gene>
    <name evidence="11" type="ORF">METZ01_LOCUS62624</name>
</gene>
<dbReference type="InterPro" id="IPR004099">
    <property type="entry name" value="Pyr_nucl-diS_OxRdtase_dimer"/>
</dbReference>
<dbReference type="Gene3D" id="3.50.50.60">
    <property type="entry name" value="FAD/NAD(P)-binding domain"/>
    <property type="match status" value="2"/>
</dbReference>
<evidence type="ECO:0000256" key="4">
    <source>
        <dbReference type="ARBA" id="ARBA00022827"/>
    </source>
</evidence>
<dbReference type="InterPro" id="IPR016156">
    <property type="entry name" value="FAD/NAD-linked_Rdtase_dimer_sf"/>
</dbReference>
<dbReference type="PRINTS" id="PR00411">
    <property type="entry name" value="PNDRDTASEI"/>
</dbReference>
<protein>
    <recommendedName>
        <fullName evidence="12">Dihydrolipoyl dehydrogenase</fullName>
    </recommendedName>
</protein>
<dbReference type="Pfam" id="PF07992">
    <property type="entry name" value="Pyr_redox_2"/>
    <property type="match status" value="1"/>
</dbReference>
<evidence type="ECO:0000256" key="6">
    <source>
        <dbReference type="ARBA" id="ARBA00023002"/>
    </source>
</evidence>
<dbReference type="InterPro" id="IPR023753">
    <property type="entry name" value="FAD/NAD-binding_dom"/>
</dbReference>
<comment type="similarity">
    <text evidence="2">Belongs to the class-I pyridine nucleotide-disulfide oxidoreductase family.</text>
</comment>
<evidence type="ECO:0008006" key="12">
    <source>
        <dbReference type="Google" id="ProtNLM"/>
    </source>
</evidence>
<comment type="cofactor">
    <cofactor evidence="1">
        <name>FAD</name>
        <dbReference type="ChEBI" id="CHEBI:57692"/>
    </cofactor>
</comment>
<sequence>MDFFDVVVIGGGSAGYAAANTAQSKGAKVAIVDKGPLGGLCILRGCMPTKTILRSSDVLALMHRAKEFGLSVSNPSADLSLINDRKIRLINEFASYRIEQLNDPKFTLIEEHASFLSPHQLKVGKRELSAKNFIIATGSTTAEFPVPGLAEVGFLTSDDVLELRETPESMIVLGAGPVAVELAQFFCRIGTQTTLVQRSDYILSKGDEDLACPVETRFREEGMEVYTGTKLLRVEKSRYGRTVFFSHEGKEKSATASTILQALGRKPNIDGLNLSAASVNVNQGRIEVDQEMRTNVPHIFAVGDVNGLHEIVHIAIEQGEIAAHNATQEDARQFDERLKLSITFTDPPVASVGLSEKECQKLSILYLKATYPFDDHGKSLCMGETHGHVKLLCSPDSGEIIGAHVVGPEAGEMIHQMVTLMHFRGTVHDIVKLPHYHPTLSEIFTYPAEELAQML</sequence>
<accession>A0A381T0K3</accession>
<proteinExistence type="inferred from homology"/>
<dbReference type="FunFam" id="3.30.390.30:FF:000001">
    <property type="entry name" value="Dihydrolipoyl dehydrogenase"/>
    <property type="match status" value="1"/>
</dbReference>
<dbReference type="AlphaFoldDB" id="A0A381T0K3"/>
<dbReference type="GO" id="GO:0003955">
    <property type="term" value="F:NAD(P)H dehydrogenase (quinone) activity"/>
    <property type="evidence" value="ECO:0007669"/>
    <property type="project" value="TreeGrafter"/>
</dbReference>
<evidence type="ECO:0000256" key="8">
    <source>
        <dbReference type="ARBA" id="ARBA00023284"/>
    </source>
</evidence>
<dbReference type="InterPro" id="IPR012999">
    <property type="entry name" value="Pyr_OxRdtase_I_AS"/>
</dbReference>
<dbReference type="Pfam" id="PF02852">
    <property type="entry name" value="Pyr_redox_dim"/>
    <property type="match status" value="1"/>
</dbReference>
<dbReference type="SUPFAM" id="SSF55424">
    <property type="entry name" value="FAD/NAD-linked reductases, dimerisation (C-terminal) domain"/>
    <property type="match status" value="1"/>
</dbReference>
<evidence type="ECO:0000313" key="11">
    <source>
        <dbReference type="EMBL" id="SVA09770.1"/>
    </source>
</evidence>
<dbReference type="InterPro" id="IPR036188">
    <property type="entry name" value="FAD/NAD-bd_sf"/>
</dbReference>
<dbReference type="SUPFAM" id="SSF51905">
    <property type="entry name" value="FAD/NAD(P)-binding domain"/>
    <property type="match status" value="1"/>
</dbReference>
<dbReference type="PANTHER" id="PTHR43014">
    <property type="entry name" value="MERCURIC REDUCTASE"/>
    <property type="match status" value="1"/>
</dbReference>
<dbReference type="InterPro" id="IPR001100">
    <property type="entry name" value="Pyr_nuc-diS_OxRdtase"/>
</dbReference>
<keyword evidence="7" id="KW-1015">Disulfide bond</keyword>
<dbReference type="Gene3D" id="3.30.390.30">
    <property type="match status" value="1"/>
</dbReference>
<dbReference type="PROSITE" id="PS00076">
    <property type="entry name" value="PYRIDINE_REDOX_1"/>
    <property type="match status" value="1"/>
</dbReference>
<dbReference type="PANTHER" id="PTHR43014:SF4">
    <property type="entry name" value="PYRIDINE NUCLEOTIDE-DISULFIDE OXIDOREDUCTASE RCLA-RELATED"/>
    <property type="match status" value="1"/>
</dbReference>
<keyword evidence="5" id="KW-0521">NADP</keyword>
<dbReference type="PRINTS" id="PR00368">
    <property type="entry name" value="FADPNR"/>
</dbReference>
<evidence type="ECO:0000256" key="7">
    <source>
        <dbReference type="ARBA" id="ARBA00023157"/>
    </source>
</evidence>
<keyword evidence="3" id="KW-0285">Flavoprotein</keyword>
<evidence type="ECO:0000256" key="1">
    <source>
        <dbReference type="ARBA" id="ARBA00001974"/>
    </source>
</evidence>
<organism evidence="11">
    <name type="scientific">marine metagenome</name>
    <dbReference type="NCBI Taxonomy" id="408172"/>
    <lineage>
        <taxon>unclassified sequences</taxon>
        <taxon>metagenomes</taxon>
        <taxon>ecological metagenomes</taxon>
    </lineage>
</organism>
<evidence type="ECO:0000256" key="3">
    <source>
        <dbReference type="ARBA" id="ARBA00022630"/>
    </source>
</evidence>
<dbReference type="GO" id="GO:0016668">
    <property type="term" value="F:oxidoreductase activity, acting on a sulfur group of donors, NAD(P) as acceptor"/>
    <property type="evidence" value="ECO:0007669"/>
    <property type="project" value="InterPro"/>
</dbReference>
<keyword evidence="8" id="KW-0676">Redox-active center</keyword>
<dbReference type="EMBL" id="UINC01003850">
    <property type="protein sequence ID" value="SVA09770.1"/>
    <property type="molecule type" value="Genomic_DNA"/>
</dbReference>
<evidence type="ECO:0000259" key="9">
    <source>
        <dbReference type="Pfam" id="PF02852"/>
    </source>
</evidence>
<dbReference type="GO" id="GO:0050660">
    <property type="term" value="F:flavin adenine dinucleotide binding"/>
    <property type="evidence" value="ECO:0007669"/>
    <property type="project" value="TreeGrafter"/>
</dbReference>
<evidence type="ECO:0000256" key="5">
    <source>
        <dbReference type="ARBA" id="ARBA00022857"/>
    </source>
</evidence>
<evidence type="ECO:0000256" key="2">
    <source>
        <dbReference type="ARBA" id="ARBA00007532"/>
    </source>
</evidence>
<keyword evidence="4" id="KW-0274">FAD</keyword>